<keyword evidence="2" id="KW-0456">Lyase</keyword>
<dbReference type="EMBL" id="MPNT01000001">
    <property type="protein sequence ID" value="OJZ76099.1"/>
    <property type="molecule type" value="Genomic_DNA"/>
</dbReference>
<evidence type="ECO:0000313" key="4">
    <source>
        <dbReference type="Proteomes" id="UP000186438"/>
    </source>
</evidence>
<name>A0A1Q4I293_9MYCO</name>
<dbReference type="PANTHER" id="PTHR12128:SF66">
    <property type="entry name" value="4-HYDROXY-2-OXOGLUTARATE ALDOLASE, MITOCHONDRIAL"/>
    <property type="match status" value="1"/>
</dbReference>
<dbReference type="InterPro" id="IPR013785">
    <property type="entry name" value="Aldolase_TIM"/>
</dbReference>
<organism evidence="3 4">
    <name type="scientific">Mycobacterium paraffinicum</name>
    <dbReference type="NCBI Taxonomy" id="53378"/>
    <lineage>
        <taxon>Bacteria</taxon>
        <taxon>Bacillati</taxon>
        <taxon>Actinomycetota</taxon>
        <taxon>Actinomycetes</taxon>
        <taxon>Mycobacteriales</taxon>
        <taxon>Mycobacteriaceae</taxon>
        <taxon>Mycobacterium</taxon>
    </lineage>
</organism>
<dbReference type="Pfam" id="PF00701">
    <property type="entry name" value="DHDPS"/>
    <property type="match status" value="1"/>
</dbReference>
<gene>
    <name evidence="3" type="ORF">BRW65_01285</name>
</gene>
<keyword evidence="4" id="KW-1185">Reference proteome</keyword>
<proteinExistence type="inferred from homology"/>
<dbReference type="OrthoDB" id="9778880at2"/>
<protein>
    <submittedName>
        <fullName evidence="3">Dihydrodipicolinate synthase family protein</fullName>
    </submittedName>
</protein>
<dbReference type="AlphaFoldDB" id="A0A1Q4I293"/>
<dbReference type="InterPro" id="IPR002220">
    <property type="entry name" value="DapA-like"/>
</dbReference>
<dbReference type="STRING" id="53378.BRW65_01285"/>
<dbReference type="RefSeq" id="WP_073870310.1">
    <property type="nucleotide sequence ID" value="NZ_MPNT01000001.1"/>
</dbReference>
<sequence length="348" mass="37617">MVAARDAQQWVKDGGLHGIGDSLFTPFSGKDGDDIDWDAYRVLIRYCIGDLGHNMLWLTSGCAEWWALTLDERKRLLEVAVEEARAINPAVVIQACTTAECAKDVAELTLHAQENGADIAFIQTPTMEVHGGEGVKRFFQYVADRTDIALGMFNSNSSGYVMTGEEMAAVHHAVPAVVAVKEGVMDSTVNTTVLHALAPDIAIWECDTLVYEAGWLQQGIVCSGQLGNIAWLYESADNKWFSAYWQLIWDGKLDEARAHRGANVGGMPLSPKFGEFPGRPGYLTHWGEVVKVAASTIGLPVGDYPYSRPPQARLGEAGRKEIADLFVAAGLEGKALTSSAVTGALESA</sequence>
<reference evidence="3 4" key="1">
    <citation type="submission" date="2016-11" db="EMBL/GenBank/DDBJ databases">
        <title>Genome sequences of unsequenced Mycobacteria.</title>
        <authorList>
            <person name="Greninger A.L."/>
            <person name="Fang F."/>
            <person name="Jerome K.R."/>
        </authorList>
    </citation>
    <scope>NUCLEOTIDE SEQUENCE [LARGE SCALE GENOMIC DNA]</scope>
    <source>
        <strain evidence="3 4">M11</strain>
    </source>
</reference>
<accession>A0A1Q4I293</accession>
<evidence type="ECO:0000256" key="1">
    <source>
        <dbReference type="ARBA" id="ARBA00007592"/>
    </source>
</evidence>
<dbReference type="GO" id="GO:0008840">
    <property type="term" value="F:4-hydroxy-tetrahydrodipicolinate synthase activity"/>
    <property type="evidence" value="ECO:0007669"/>
    <property type="project" value="TreeGrafter"/>
</dbReference>
<dbReference type="CDD" id="cd00408">
    <property type="entry name" value="DHDPS-like"/>
    <property type="match status" value="1"/>
</dbReference>
<dbReference type="SMART" id="SM01130">
    <property type="entry name" value="DHDPS"/>
    <property type="match status" value="1"/>
</dbReference>
<evidence type="ECO:0000256" key="2">
    <source>
        <dbReference type="ARBA" id="ARBA00023239"/>
    </source>
</evidence>
<dbReference type="PANTHER" id="PTHR12128">
    <property type="entry name" value="DIHYDRODIPICOLINATE SYNTHASE"/>
    <property type="match status" value="1"/>
</dbReference>
<comment type="similarity">
    <text evidence="1">Belongs to the DapA family.</text>
</comment>
<comment type="caution">
    <text evidence="3">The sequence shown here is derived from an EMBL/GenBank/DDBJ whole genome shotgun (WGS) entry which is preliminary data.</text>
</comment>
<evidence type="ECO:0000313" key="3">
    <source>
        <dbReference type="EMBL" id="OJZ76099.1"/>
    </source>
</evidence>
<dbReference type="Proteomes" id="UP000186438">
    <property type="component" value="Unassembled WGS sequence"/>
</dbReference>
<dbReference type="SUPFAM" id="SSF51569">
    <property type="entry name" value="Aldolase"/>
    <property type="match status" value="1"/>
</dbReference>
<dbReference type="Gene3D" id="3.20.20.70">
    <property type="entry name" value="Aldolase class I"/>
    <property type="match status" value="1"/>
</dbReference>